<gene>
    <name evidence="2" type="ORF">PG993_003097</name>
</gene>
<sequence>MIGVFLQRQARRKRSGFGGYVESDKLATWFEYLFFTHYHCERSGVLVRLLQPTYDKAWRTLEASVKLEPFETPEYIRSGESSRERYAARWREERNLAAAVLQWGDLRFPQAEEAEEEAPQSPVRSWAEHQQQVAKAEEQVKQAQESLEALWERGQHLEKFMQAAEGYEGRRTEHERLDRQLQWVFGQVAQVEFERDQLHCATTHSLKSESSAKRVSRTDNGDDGDTIRARPKRPRLDAQTYSVPYEPPLPWRR</sequence>
<evidence type="ECO:0000313" key="3">
    <source>
        <dbReference type="Proteomes" id="UP001444661"/>
    </source>
</evidence>
<comment type="caution">
    <text evidence="2">The sequence shown here is derived from an EMBL/GenBank/DDBJ whole genome shotgun (WGS) entry which is preliminary data.</text>
</comment>
<accession>A0ABR1TYZ7</accession>
<protein>
    <submittedName>
        <fullName evidence="2">Uncharacterized protein</fullName>
    </submittedName>
</protein>
<evidence type="ECO:0000313" key="2">
    <source>
        <dbReference type="EMBL" id="KAK8051712.1"/>
    </source>
</evidence>
<organism evidence="2 3">
    <name type="scientific">Apiospora rasikravindrae</name>
    <dbReference type="NCBI Taxonomy" id="990691"/>
    <lineage>
        <taxon>Eukaryota</taxon>
        <taxon>Fungi</taxon>
        <taxon>Dikarya</taxon>
        <taxon>Ascomycota</taxon>
        <taxon>Pezizomycotina</taxon>
        <taxon>Sordariomycetes</taxon>
        <taxon>Xylariomycetidae</taxon>
        <taxon>Amphisphaeriales</taxon>
        <taxon>Apiosporaceae</taxon>
        <taxon>Apiospora</taxon>
    </lineage>
</organism>
<evidence type="ECO:0000256" key="1">
    <source>
        <dbReference type="SAM" id="MobiDB-lite"/>
    </source>
</evidence>
<feature type="compositionally biased region" description="Basic and acidic residues" evidence="1">
    <location>
        <begin position="206"/>
        <end position="228"/>
    </location>
</feature>
<feature type="region of interest" description="Disordered" evidence="1">
    <location>
        <begin position="111"/>
        <end position="132"/>
    </location>
</feature>
<keyword evidence="3" id="KW-1185">Reference proteome</keyword>
<name>A0ABR1TYZ7_9PEZI</name>
<dbReference type="EMBL" id="JAQQWK010000002">
    <property type="protein sequence ID" value="KAK8051712.1"/>
    <property type="molecule type" value="Genomic_DNA"/>
</dbReference>
<reference evidence="2 3" key="1">
    <citation type="submission" date="2023-01" db="EMBL/GenBank/DDBJ databases">
        <title>Analysis of 21 Apiospora genomes using comparative genomics revels a genus with tremendous synthesis potential of carbohydrate active enzymes and secondary metabolites.</title>
        <authorList>
            <person name="Sorensen T."/>
        </authorList>
    </citation>
    <scope>NUCLEOTIDE SEQUENCE [LARGE SCALE GENOMIC DNA]</scope>
    <source>
        <strain evidence="2 3">CBS 33761</strain>
    </source>
</reference>
<dbReference type="Proteomes" id="UP001444661">
    <property type="component" value="Unassembled WGS sequence"/>
</dbReference>
<feature type="region of interest" description="Disordered" evidence="1">
    <location>
        <begin position="204"/>
        <end position="253"/>
    </location>
</feature>
<proteinExistence type="predicted"/>